<evidence type="ECO:0000256" key="5">
    <source>
        <dbReference type="ARBA" id="ARBA00022763"/>
    </source>
</evidence>
<organism evidence="14 15">
    <name type="scientific">Esox lucius</name>
    <name type="common">Northern pike</name>
    <dbReference type="NCBI Taxonomy" id="8010"/>
    <lineage>
        <taxon>Eukaryota</taxon>
        <taxon>Metazoa</taxon>
        <taxon>Chordata</taxon>
        <taxon>Craniata</taxon>
        <taxon>Vertebrata</taxon>
        <taxon>Euteleostomi</taxon>
        <taxon>Actinopterygii</taxon>
        <taxon>Neopterygii</taxon>
        <taxon>Teleostei</taxon>
        <taxon>Protacanthopterygii</taxon>
        <taxon>Esociformes</taxon>
        <taxon>Esocidae</taxon>
        <taxon>Esox</taxon>
    </lineage>
</organism>
<dbReference type="Bgee" id="ENSELUG00000024211">
    <property type="expression patterns" value="Expressed in bone element and 14 other cell types or tissues"/>
</dbReference>
<dbReference type="InterPro" id="IPR036187">
    <property type="entry name" value="DNA_mismatch_repair_MutS_sf"/>
</dbReference>
<dbReference type="InterPro" id="IPR000432">
    <property type="entry name" value="DNA_mismatch_repair_MutS_C"/>
</dbReference>
<dbReference type="Gene3D" id="3.40.50.300">
    <property type="entry name" value="P-loop containing nucleotide triphosphate hydrolases"/>
    <property type="match status" value="1"/>
</dbReference>
<dbReference type="PANTHER" id="PTHR11361:SF122">
    <property type="entry name" value="DNA MISMATCH REPAIR PROTEIN MSH3"/>
    <property type="match status" value="1"/>
</dbReference>
<dbReference type="InterPro" id="IPR007860">
    <property type="entry name" value="DNA_mmatch_repair_MutS_con_dom"/>
</dbReference>
<evidence type="ECO:0000256" key="6">
    <source>
        <dbReference type="ARBA" id="ARBA00022840"/>
    </source>
</evidence>
<gene>
    <name evidence="14" type="primary">MSH3</name>
</gene>
<feature type="compositionally biased region" description="Gly residues" evidence="12">
    <location>
        <begin position="68"/>
        <end position="77"/>
    </location>
</feature>
<keyword evidence="4 11" id="KW-0547">Nucleotide-binding</keyword>
<reference evidence="14" key="2">
    <citation type="submission" date="2020-02" db="EMBL/GenBank/DDBJ databases">
        <title>Esox lucius (northern pike) genome, fEsoLuc1, primary haplotype.</title>
        <authorList>
            <person name="Myers G."/>
            <person name="Karagic N."/>
            <person name="Meyer A."/>
            <person name="Pippel M."/>
            <person name="Reichard M."/>
            <person name="Winkler S."/>
            <person name="Tracey A."/>
            <person name="Sims Y."/>
            <person name="Howe K."/>
            <person name="Rhie A."/>
            <person name="Formenti G."/>
            <person name="Durbin R."/>
            <person name="Fedrigo O."/>
            <person name="Jarvis E.D."/>
        </authorList>
    </citation>
    <scope>NUCLEOTIDE SEQUENCE [LARGE SCALE GENOMIC DNA]</scope>
</reference>
<dbReference type="SMART" id="SM00533">
    <property type="entry name" value="MUTSd"/>
    <property type="match status" value="1"/>
</dbReference>
<evidence type="ECO:0000259" key="13">
    <source>
        <dbReference type="PROSITE" id="PS00486"/>
    </source>
</evidence>
<evidence type="ECO:0000256" key="12">
    <source>
        <dbReference type="SAM" id="MobiDB-lite"/>
    </source>
</evidence>
<dbReference type="SUPFAM" id="SSF53150">
    <property type="entry name" value="DNA repair protein MutS, domain II"/>
    <property type="match status" value="1"/>
</dbReference>
<dbReference type="InterPro" id="IPR007695">
    <property type="entry name" value="DNA_mismatch_repair_MutS-lik_N"/>
</dbReference>
<dbReference type="AlphaFoldDB" id="A0A6Q2YY45"/>
<evidence type="ECO:0000256" key="1">
    <source>
        <dbReference type="ARBA" id="ARBA00004123"/>
    </source>
</evidence>
<dbReference type="SMART" id="SM00534">
    <property type="entry name" value="MUTSac"/>
    <property type="match status" value="1"/>
</dbReference>
<evidence type="ECO:0000313" key="14">
    <source>
        <dbReference type="Ensembl" id="ENSELUP00000070516.2"/>
    </source>
</evidence>
<feature type="region of interest" description="Disordered" evidence="12">
    <location>
        <begin position="1"/>
        <end position="44"/>
    </location>
</feature>
<keyword evidence="7 11" id="KW-0238">DNA-binding</keyword>
<dbReference type="Pfam" id="PF00488">
    <property type="entry name" value="MutS_V"/>
    <property type="match status" value="1"/>
</dbReference>
<dbReference type="Pfam" id="PF01624">
    <property type="entry name" value="MutS_I"/>
    <property type="match status" value="1"/>
</dbReference>
<reference evidence="14" key="4">
    <citation type="submission" date="2025-09" db="UniProtKB">
        <authorList>
            <consortium name="Ensembl"/>
        </authorList>
    </citation>
    <scope>IDENTIFICATION</scope>
</reference>
<dbReference type="GO" id="GO:0006312">
    <property type="term" value="P:mitotic recombination"/>
    <property type="evidence" value="ECO:0007669"/>
    <property type="project" value="TreeGrafter"/>
</dbReference>
<dbReference type="InterPro" id="IPR007696">
    <property type="entry name" value="DNA_mismatch_repair_MutS_core"/>
</dbReference>
<dbReference type="Pfam" id="PF05190">
    <property type="entry name" value="MutS_IV"/>
    <property type="match status" value="1"/>
</dbReference>
<comment type="similarity">
    <text evidence="2">Belongs to the DNA mismatch repair MutS family. MSH3 subfamily.</text>
</comment>
<dbReference type="InterPro" id="IPR007861">
    <property type="entry name" value="DNA_mismatch_repair_MutS_clamp"/>
</dbReference>
<dbReference type="PANTHER" id="PTHR11361">
    <property type="entry name" value="DNA MISMATCH REPAIR PROTEIN MUTS FAMILY MEMBER"/>
    <property type="match status" value="1"/>
</dbReference>
<evidence type="ECO:0000256" key="7">
    <source>
        <dbReference type="ARBA" id="ARBA00023125"/>
    </source>
</evidence>
<comment type="function">
    <text evidence="11">Component of the post-replicative DNA mismatch repair system (MMR).</text>
</comment>
<dbReference type="InterPro" id="IPR017261">
    <property type="entry name" value="DNA_mismatch_repair_MutS/MSH"/>
</dbReference>
<dbReference type="InterPro" id="IPR027417">
    <property type="entry name" value="P-loop_NTPase"/>
</dbReference>
<feature type="domain" description="DNA mismatch repair proteins mutS family" evidence="13">
    <location>
        <begin position="817"/>
        <end position="833"/>
    </location>
</feature>
<dbReference type="InterPro" id="IPR045076">
    <property type="entry name" value="MutS"/>
</dbReference>
<reference evidence="14" key="3">
    <citation type="submission" date="2025-08" db="UniProtKB">
        <authorList>
            <consortium name="Ensembl"/>
        </authorList>
    </citation>
    <scope>IDENTIFICATION</scope>
</reference>
<sequence length="981" mass="109930">STLEKLKGFRLGPGDAKDRNNNRQSREVEKKEKLWRGPGPSSKKLVGDHQLFPLMYCDLNHFNEPGESRGGGRGPPGESGSTLETSAPCKIFKSAYTPLEQQYLQIKEQHKDVLLAVECGYKYRFFGDDAEKAAKELNIFCHLDHHFMTCSIPAHRLFVHVRRLVSLGHKVGLVKQTETSAIKASGASKNSLFTRQLSALYTKSTLIGEDVNPLHSFGDVEGGELTDVVTDPPESYLLCLSETWDKNSRQLTIGLMAVQPSTGDVVFDCFVDNSSRSELEGRVLKVNPVEILVASDLSDSSHRLLQSIATASVQAGDVVRIEKRDNTLFDFASAMNTVNNFYSHTQEIGSRSFSSVASLESPVICCLGPLIHYLREFNLEKVLLQHSFKRYSLRCLVLVDVRIKYSFFSLQAKIPLYCSSNKNTPSPPSLYSQRSICERQQAVCEILDSDSITLPTLKALMSRLPDLERGICSIYHKKCSTQEFYLINSNLSRLGLELQALLPSIQSQLSSSLLRGLLLDTPDLLAPAHNFLKVLSEKAAKSGDKMELFYDLSVFPVLQERREEIQSVLAEIQDHLREVQITLRTPTVNYVTVSGQEFLVEVKNSMKSVVPSDWVQISSTKAVSRYQSPYLVEKCRRLSQLKEKMLIDSKKEWTNFLNQFGEYYYTMKKAVCNLATIDCLYSFAEVAKEGNYCRPLVQEGDRQIVIKDGRHPVIDLLMGEHTQYVPNDTELQGDRRRTMIITGPNMGGKSSYIRQVALLCIMAQVGSYVPATEASLGILDGIYTRMGASENIYKGRSTFMEELTETSEIVAQASERSLVILDELGRGTSTHDGTAIAYATLEYFIREVKSLTLFVTHYPPLCELEKVYPRHVGNFHMAFLLNEPEFVAKDSPDYGELKPDFITFLYQLTEGAAGRSYGLNVAGLADIPEDVLHIATCKAQELENTINSRSYTAKGALGLDEKKYIKDQNVYCTLCNSKKIT</sequence>
<dbReference type="Pfam" id="PF05188">
    <property type="entry name" value="MutS_II"/>
    <property type="match status" value="1"/>
</dbReference>
<evidence type="ECO:0000256" key="3">
    <source>
        <dbReference type="ARBA" id="ARBA00022151"/>
    </source>
</evidence>
<reference evidence="15" key="1">
    <citation type="journal article" date="2014" name="PLoS ONE">
        <title>The genome and linkage map of the northern pike (Esox lucius): conserved synteny revealed between the salmonid sister group and the Neoteleostei.</title>
        <authorList>
            <person name="Rondeau E.B."/>
            <person name="Minkley D.R."/>
            <person name="Leong J.S."/>
            <person name="Messmer A.M."/>
            <person name="Jantzen J.R."/>
            <person name="von Schalburg K.R."/>
            <person name="Lemon C."/>
            <person name="Bird N.H."/>
            <person name="Koop B.F."/>
        </authorList>
    </citation>
    <scope>NUCLEOTIDE SEQUENCE</scope>
</reference>
<evidence type="ECO:0000256" key="2">
    <source>
        <dbReference type="ARBA" id="ARBA00007094"/>
    </source>
</evidence>
<dbReference type="InterPro" id="IPR036678">
    <property type="entry name" value="MutS_con_dom_sf"/>
</dbReference>
<dbReference type="GO" id="GO:0006298">
    <property type="term" value="P:mismatch repair"/>
    <property type="evidence" value="ECO:0007669"/>
    <property type="project" value="InterPro"/>
</dbReference>
<dbReference type="Ensembl" id="ENSELUT00000064624.2">
    <property type="protein sequence ID" value="ENSELUP00000070516.2"/>
    <property type="gene ID" value="ENSELUG00000024211.3"/>
</dbReference>
<evidence type="ECO:0000256" key="4">
    <source>
        <dbReference type="ARBA" id="ARBA00022741"/>
    </source>
</evidence>
<dbReference type="FunFam" id="1.10.1420.10:FF:000004">
    <property type="entry name" value="DNA mismatch repair protein Msh3"/>
    <property type="match status" value="1"/>
</dbReference>
<dbReference type="SUPFAM" id="SSF48334">
    <property type="entry name" value="DNA repair protein MutS, domain III"/>
    <property type="match status" value="1"/>
</dbReference>
<comment type="subcellular location">
    <subcellularLocation>
        <location evidence="1">Nucleus</location>
    </subcellularLocation>
</comment>
<keyword evidence="5 11" id="KW-0227">DNA damage</keyword>
<dbReference type="GO" id="GO:0140664">
    <property type="term" value="F:ATP-dependent DNA damage sensor activity"/>
    <property type="evidence" value="ECO:0007669"/>
    <property type="project" value="InterPro"/>
</dbReference>
<feature type="compositionally biased region" description="Basic and acidic residues" evidence="12">
    <location>
        <begin position="15"/>
        <end position="35"/>
    </location>
</feature>
<dbReference type="SUPFAM" id="SSF55271">
    <property type="entry name" value="DNA repair protein MutS, domain I"/>
    <property type="match status" value="1"/>
</dbReference>
<dbReference type="GO" id="GO:0016447">
    <property type="term" value="P:somatic recombination of immunoglobulin gene segments"/>
    <property type="evidence" value="ECO:0007669"/>
    <property type="project" value="TreeGrafter"/>
</dbReference>
<keyword evidence="6" id="KW-0067">ATP-binding</keyword>
<dbReference type="Proteomes" id="UP000265140">
    <property type="component" value="Chromosome 13"/>
</dbReference>
<dbReference type="PROSITE" id="PS00486">
    <property type="entry name" value="DNA_MISMATCH_REPAIR_2"/>
    <property type="match status" value="1"/>
</dbReference>
<evidence type="ECO:0000256" key="11">
    <source>
        <dbReference type="RuleBase" id="RU003756"/>
    </source>
</evidence>
<protein>
    <recommendedName>
        <fullName evidence="3 10">DNA mismatch repair protein MSH3</fullName>
    </recommendedName>
    <alternativeName>
        <fullName evidence="3 10">DNA mismatch repair protein MSH3</fullName>
    </alternativeName>
</protein>
<keyword evidence="8 11" id="KW-0234">DNA repair</keyword>
<evidence type="ECO:0000256" key="10">
    <source>
        <dbReference type="ARBA" id="ARBA00073774"/>
    </source>
</evidence>
<keyword evidence="15" id="KW-1185">Reference proteome</keyword>
<name>A0A6Q2YY45_ESOLU</name>
<dbReference type="GeneTree" id="ENSGT00550000074949"/>
<dbReference type="SUPFAM" id="SSF52540">
    <property type="entry name" value="P-loop containing nucleoside triphosphate hydrolases"/>
    <property type="match status" value="1"/>
</dbReference>
<dbReference type="Gene3D" id="3.30.420.110">
    <property type="entry name" value="MutS, connector domain"/>
    <property type="match status" value="1"/>
</dbReference>
<dbReference type="GO" id="GO:0005524">
    <property type="term" value="F:ATP binding"/>
    <property type="evidence" value="ECO:0007669"/>
    <property type="project" value="UniProtKB-KW"/>
</dbReference>
<dbReference type="Pfam" id="PF05192">
    <property type="entry name" value="MutS_III"/>
    <property type="match status" value="1"/>
</dbReference>
<dbReference type="GO" id="GO:0005634">
    <property type="term" value="C:nucleus"/>
    <property type="evidence" value="ECO:0007669"/>
    <property type="project" value="UniProtKB-SubCell"/>
</dbReference>
<keyword evidence="9" id="KW-0539">Nucleus</keyword>
<dbReference type="FunFam" id="3.40.1170.10:FF:000004">
    <property type="entry name" value="DNA mismatch repair protein"/>
    <property type="match status" value="1"/>
</dbReference>
<evidence type="ECO:0000256" key="8">
    <source>
        <dbReference type="ARBA" id="ARBA00023204"/>
    </source>
</evidence>
<feature type="region of interest" description="Disordered" evidence="12">
    <location>
        <begin position="65"/>
        <end position="84"/>
    </location>
</feature>
<dbReference type="Gene3D" id="3.40.1170.10">
    <property type="entry name" value="DNA repair protein MutS, domain I"/>
    <property type="match status" value="1"/>
</dbReference>
<dbReference type="Gene3D" id="1.10.1420.10">
    <property type="match status" value="2"/>
</dbReference>
<dbReference type="GO" id="GO:0030983">
    <property type="term" value="F:mismatched DNA binding"/>
    <property type="evidence" value="ECO:0007669"/>
    <property type="project" value="InterPro"/>
</dbReference>
<dbReference type="InterPro" id="IPR016151">
    <property type="entry name" value="DNA_mismatch_repair_MutS_N"/>
</dbReference>
<evidence type="ECO:0000256" key="9">
    <source>
        <dbReference type="ARBA" id="ARBA00023242"/>
    </source>
</evidence>
<accession>A0A6Q2YY45</accession>
<dbReference type="PIRSF" id="PIRSF037677">
    <property type="entry name" value="DNA_mis_repair_Msh6"/>
    <property type="match status" value="1"/>
</dbReference>
<evidence type="ECO:0000313" key="15">
    <source>
        <dbReference type="Proteomes" id="UP000265140"/>
    </source>
</evidence>
<proteinExistence type="inferred from homology"/>